<accession>A0AAU7AZI3</accession>
<dbReference type="EC" id="2.1.1.-" evidence="5"/>
<dbReference type="InterPro" id="IPR001537">
    <property type="entry name" value="SpoU_MeTrfase"/>
</dbReference>
<dbReference type="Gene3D" id="3.30.1330.30">
    <property type="match status" value="1"/>
</dbReference>
<dbReference type="InterPro" id="IPR029064">
    <property type="entry name" value="Ribosomal_eL30-like_sf"/>
</dbReference>
<dbReference type="KEGG" id="parq:DSM112329_03943"/>
<dbReference type="GO" id="GO:0032259">
    <property type="term" value="P:methylation"/>
    <property type="evidence" value="ECO:0007669"/>
    <property type="project" value="UniProtKB-KW"/>
</dbReference>
<evidence type="ECO:0000259" key="4">
    <source>
        <dbReference type="SMART" id="SM00967"/>
    </source>
</evidence>
<dbReference type="GO" id="GO:0005829">
    <property type="term" value="C:cytosol"/>
    <property type="evidence" value="ECO:0007669"/>
    <property type="project" value="TreeGrafter"/>
</dbReference>
<protein>
    <submittedName>
        <fullName evidence="5">TrmH family tRNA/rRNA methyltransferase</fullName>
        <ecNumber evidence="5">2.1.1.-</ecNumber>
    </submittedName>
</protein>
<dbReference type="InterPro" id="IPR004441">
    <property type="entry name" value="rRNA_MeTrfase_TrmH"/>
</dbReference>
<dbReference type="InterPro" id="IPR013123">
    <property type="entry name" value="SpoU_subst-bd"/>
</dbReference>
<dbReference type="GO" id="GO:0006396">
    <property type="term" value="P:RNA processing"/>
    <property type="evidence" value="ECO:0007669"/>
    <property type="project" value="InterPro"/>
</dbReference>
<dbReference type="AlphaFoldDB" id="A0AAU7AZI3"/>
<gene>
    <name evidence="5" type="ORF">DSM112329_03943</name>
</gene>
<keyword evidence="3 5" id="KW-0808">Transferase</keyword>
<dbReference type="Pfam" id="PF08032">
    <property type="entry name" value="SpoU_sub_bind"/>
    <property type="match status" value="1"/>
</dbReference>
<dbReference type="NCBIfam" id="TIGR00186">
    <property type="entry name" value="rRNA_methyl_3"/>
    <property type="match status" value="1"/>
</dbReference>
<organism evidence="5">
    <name type="scientific">Paraconexibacter sp. AEG42_29</name>
    <dbReference type="NCBI Taxonomy" id="2997339"/>
    <lineage>
        <taxon>Bacteria</taxon>
        <taxon>Bacillati</taxon>
        <taxon>Actinomycetota</taxon>
        <taxon>Thermoleophilia</taxon>
        <taxon>Solirubrobacterales</taxon>
        <taxon>Paraconexibacteraceae</taxon>
        <taxon>Paraconexibacter</taxon>
    </lineage>
</organism>
<dbReference type="Gene3D" id="3.40.1280.10">
    <property type="match status" value="1"/>
</dbReference>
<reference evidence="5" key="1">
    <citation type="submission" date="2022-12" db="EMBL/GenBank/DDBJ databases">
        <title>Paraconexibacter alkalitolerans sp. nov. and Baekduia alba sp. nov., isolated from soil and emended description of the genera Paraconexibacter (Chun et al., 2020) and Baekduia (An et al., 2020).</title>
        <authorList>
            <person name="Vieira S."/>
            <person name="Huber K.J."/>
            <person name="Geppert A."/>
            <person name="Wolf J."/>
            <person name="Neumann-Schaal M."/>
            <person name="Muesken M."/>
            <person name="Overmann J."/>
        </authorList>
    </citation>
    <scope>NUCLEOTIDE SEQUENCE</scope>
    <source>
        <strain evidence="5">AEG42_29</strain>
    </source>
</reference>
<dbReference type="SUPFAM" id="SSF55315">
    <property type="entry name" value="L30e-like"/>
    <property type="match status" value="1"/>
</dbReference>
<sequence>MIYGRNAVHEALRAKLRPVRSIWATEPTAREPWLRGADVRVAASHEIAARCGSDGHQGVCAIAGRFPYADAAGLLRGDAPLLVALDEVQDVQNLGAIVRTAECAGATGLVIPERRSAEVTAAAGKASAGAVEHLPIARVKNLADYLAEAKAAGLWIYGAAGEEAARPWDQIDWTGGVVLVMGAEGKGLRPRVAASCDALVALPLRGSIESLNVSAAAAALLYEAVRARG</sequence>
<comment type="similarity">
    <text evidence="1">Belongs to the class IV-like SAM-binding methyltransferase superfamily. RNA methyltransferase TrmH family.</text>
</comment>
<evidence type="ECO:0000313" key="5">
    <source>
        <dbReference type="EMBL" id="XAY07064.1"/>
    </source>
</evidence>
<dbReference type="InterPro" id="IPR029028">
    <property type="entry name" value="Alpha/beta_knot_MTases"/>
</dbReference>
<name>A0AAU7AZI3_9ACTN</name>
<dbReference type="SMART" id="SM00967">
    <property type="entry name" value="SpoU_sub_bind"/>
    <property type="match status" value="1"/>
</dbReference>
<feature type="domain" description="RNA 2-O ribose methyltransferase substrate binding" evidence="4">
    <location>
        <begin position="1"/>
        <end position="69"/>
    </location>
</feature>
<dbReference type="RefSeq" id="WP_354698274.1">
    <property type="nucleotide sequence ID" value="NZ_CP114014.1"/>
</dbReference>
<dbReference type="PANTHER" id="PTHR46429">
    <property type="entry name" value="23S RRNA (GUANOSINE-2'-O-)-METHYLTRANSFERASE RLMB"/>
    <property type="match status" value="1"/>
</dbReference>
<dbReference type="GO" id="GO:0003723">
    <property type="term" value="F:RNA binding"/>
    <property type="evidence" value="ECO:0007669"/>
    <property type="project" value="InterPro"/>
</dbReference>
<evidence type="ECO:0000256" key="3">
    <source>
        <dbReference type="ARBA" id="ARBA00022679"/>
    </source>
</evidence>
<evidence type="ECO:0000256" key="1">
    <source>
        <dbReference type="ARBA" id="ARBA00007228"/>
    </source>
</evidence>
<evidence type="ECO:0000256" key="2">
    <source>
        <dbReference type="ARBA" id="ARBA00022603"/>
    </source>
</evidence>
<dbReference type="Pfam" id="PF00588">
    <property type="entry name" value="SpoU_methylase"/>
    <property type="match status" value="1"/>
</dbReference>
<dbReference type="InterPro" id="IPR029026">
    <property type="entry name" value="tRNA_m1G_MTases_N"/>
</dbReference>
<keyword evidence="2 5" id="KW-0489">Methyltransferase</keyword>
<dbReference type="GO" id="GO:0008173">
    <property type="term" value="F:RNA methyltransferase activity"/>
    <property type="evidence" value="ECO:0007669"/>
    <property type="project" value="InterPro"/>
</dbReference>
<dbReference type="SUPFAM" id="SSF75217">
    <property type="entry name" value="alpha/beta knot"/>
    <property type="match status" value="1"/>
</dbReference>
<dbReference type="EMBL" id="CP114014">
    <property type="protein sequence ID" value="XAY07064.1"/>
    <property type="molecule type" value="Genomic_DNA"/>
</dbReference>
<dbReference type="PANTHER" id="PTHR46429:SF1">
    <property type="entry name" value="23S RRNA (GUANOSINE-2'-O-)-METHYLTRANSFERASE RLMB"/>
    <property type="match status" value="1"/>
</dbReference>
<dbReference type="CDD" id="cd18103">
    <property type="entry name" value="SpoU-like_RlmB"/>
    <property type="match status" value="1"/>
</dbReference>
<proteinExistence type="inferred from homology"/>